<proteinExistence type="predicted"/>
<dbReference type="EMBL" id="CM042031">
    <property type="protein sequence ID" value="KAI3785321.1"/>
    <property type="molecule type" value="Genomic_DNA"/>
</dbReference>
<reference evidence="2" key="1">
    <citation type="journal article" date="2022" name="Mol. Ecol. Resour.">
        <title>The genomes of chicory, endive, great burdock and yacon provide insights into Asteraceae palaeo-polyploidization history and plant inulin production.</title>
        <authorList>
            <person name="Fan W."/>
            <person name="Wang S."/>
            <person name="Wang H."/>
            <person name="Wang A."/>
            <person name="Jiang F."/>
            <person name="Liu H."/>
            <person name="Zhao H."/>
            <person name="Xu D."/>
            <person name="Zhang Y."/>
        </authorList>
    </citation>
    <scope>NUCLEOTIDE SEQUENCE [LARGE SCALE GENOMIC DNA]</scope>
    <source>
        <strain evidence="2">cv. Yunnan</strain>
    </source>
</reference>
<evidence type="ECO:0000313" key="2">
    <source>
        <dbReference type="Proteomes" id="UP001056120"/>
    </source>
</evidence>
<organism evidence="1 2">
    <name type="scientific">Smallanthus sonchifolius</name>
    <dbReference type="NCBI Taxonomy" id="185202"/>
    <lineage>
        <taxon>Eukaryota</taxon>
        <taxon>Viridiplantae</taxon>
        <taxon>Streptophyta</taxon>
        <taxon>Embryophyta</taxon>
        <taxon>Tracheophyta</taxon>
        <taxon>Spermatophyta</taxon>
        <taxon>Magnoliopsida</taxon>
        <taxon>eudicotyledons</taxon>
        <taxon>Gunneridae</taxon>
        <taxon>Pentapetalae</taxon>
        <taxon>asterids</taxon>
        <taxon>campanulids</taxon>
        <taxon>Asterales</taxon>
        <taxon>Asteraceae</taxon>
        <taxon>Asteroideae</taxon>
        <taxon>Heliantheae alliance</taxon>
        <taxon>Millerieae</taxon>
        <taxon>Smallanthus</taxon>
    </lineage>
</organism>
<reference evidence="1 2" key="2">
    <citation type="journal article" date="2022" name="Mol. Ecol. Resour.">
        <title>The genomes of chicory, endive, great burdock and yacon provide insights into Asteraceae paleo-polyploidization history and plant inulin production.</title>
        <authorList>
            <person name="Fan W."/>
            <person name="Wang S."/>
            <person name="Wang H."/>
            <person name="Wang A."/>
            <person name="Jiang F."/>
            <person name="Liu H."/>
            <person name="Zhao H."/>
            <person name="Xu D."/>
            <person name="Zhang Y."/>
        </authorList>
    </citation>
    <scope>NUCLEOTIDE SEQUENCE [LARGE SCALE GENOMIC DNA]</scope>
    <source>
        <strain evidence="2">cv. Yunnan</strain>
        <tissue evidence="1">Leaves</tissue>
    </source>
</reference>
<accession>A0ACB9GQM1</accession>
<sequence length="132" mass="14841">MDPISHTATPLDMCYSANLGKIFGLGLCFREDFLIWPQIGNPKELLKVTSGHILFGIVNGQCVDNLKSKTSDVNSSSLPGLDIATNRDIIGIYLANLIRLHRKRASRTNHKHVKFLIRLRLAIMAFEKRLIL</sequence>
<comment type="caution">
    <text evidence="1">The sequence shown here is derived from an EMBL/GenBank/DDBJ whole genome shotgun (WGS) entry which is preliminary data.</text>
</comment>
<evidence type="ECO:0000313" key="1">
    <source>
        <dbReference type="EMBL" id="KAI3785321.1"/>
    </source>
</evidence>
<name>A0ACB9GQM1_9ASTR</name>
<protein>
    <submittedName>
        <fullName evidence="1">Uncharacterized protein</fullName>
    </submittedName>
</protein>
<dbReference type="Proteomes" id="UP001056120">
    <property type="component" value="Linkage Group LG14"/>
</dbReference>
<keyword evidence="2" id="KW-1185">Reference proteome</keyword>
<gene>
    <name evidence="1" type="ORF">L1987_44437</name>
</gene>